<feature type="domain" description="Glycosyl transferase family 1" evidence="3">
    <location>
        <begin position="204"/>
        <end position="354"/>
    </location>
</feature>
<feature type="region of interest" description="Disordered" evidence="2">
    <location>
        <begin position="1"/>
        <end position="26"/>
    </location>
</feature>
<name>A0A327KSV3_9BRAD</name>
<keyword evidence="5" id="KW-1185">Reference proteome</keyword>
<keyword evidence="1" id="KW-0808">Transferase</keyword>
<dbReference type="PANTHER" id="PTHR46401">
    <property type="entry name" value="GLYCOSYLTRANSFERASE WBBK-RELATED"/>
    <property type="match status" value="1"/>
</dbReference>
<evidence type="ECO:0000259" key="3">
    <source>
        <dbReference type="Pfam" id="PF00534"/>
    </source>
</evidence>
<accession>A0A327KSV3</accession>
<dbReference type="EMBL" id="NPEX01000191">
    <property type="protein sequence ID" value="RAI41377.1"/>
    <property type="molecule type" value="Genomic_DNA"/>
</dbReference>
<gene>
    <name evidence="4" type="ORF">CH341_21755</name>
</gene>
<dbReference type="Proteomes" id="UP000249130">
    <property type="component" value="Unassembled WGS sequence"/>
</dbReference>
<dbReference type="OrthoDB" id="5443996at2"/>
<evidence type="ECO:0000256" key="1">
    <source>
        <dbReference type="ARBA" id="ARBA00022679"/>
    </source>
</evidence>
<comment type="caution">
    <text evidence="4">The sequence shown here is derived from an EMBL/GenBank/DDBJ whole genome shotgun (WGS) entry which is preliminary data.</text>
</comment>
<evidence type="ECO:0000313" key="5">
    <source>
        <dbReference type="Proteomes" id="UP000249130"/>
    </source>
</evidence>
<dbReference type="SUPFAM" id="SSF53756">
    <property type="entry name" value="UDP-Glycosyltransferase/glycogen phosphorylase"/>
    <property type="match status" value="1"/>
</dbReference>
<dbReference type="Gene3D" id="3.40.50.2000">
    <property type="entry name" value="Glycogen Phosphorylase B"/>
    <property type="match status" value="1"/>
</dbReference>
<reference evidence="4 5" key="1">
    <citation type="submission" date="2017-07" db="EMBL/GenBank/DDBJ databases">
        <title>Draft Genome Sequences of Select Purple Nonsulfur Bacteria.</title>
        <authorList>
            <person name="Lasarre B."/>
            <person name="Mckinlay J.B."/>
        </authorList>
    </citation>
    <scope>NUCLEOTIDE SEQUENCE [LARGE SCALE GENOMIC DNA]</scope>
    <source>
        <strain evidence="4 5">DSM 5909</strain>
    </source>
</reference>
<sequence>MNSFQSARFRTGAARRKTARDPARSTAAARCTRFVVDRTHMGRRASGIERMTDQLFSPPALHPLVLDSSRECASRSSMIVQQMLANPARAMLSPDTVWVFPGYPPSPAFAFLRERTVFYVHDLFLITRTRDLNRSAKLYMAPPFRLAIGALRYFLVNSESTLRELLAWVRPDAEVRLYRPVVGNVFGLSPRPSVNDSEGSFGPTRPLIVGALGTIEPRKNFLAAARVCEGLRRQLDIPVELHIIGRPGWGDDATELGRMPGVVLHGFLDDDAARAAISRFDLFLSTSHDEGLGLPLLEIQYAGLPVVVPDQPIFREVLGGSGTFIDPARPDEAACTIARLFERPDWRSRAASAATANLERWNSQAEADRENVVAFLSAIAAGSAARQEQAR</sequence>
<dbReference type="PANTHER" id="PTHR46401:SF2">
    <property type="entry name" value="GLYCOSYLTRANSFERASE WBBK-RELATED"/>
    <property type="match status" value="1"/>
</dbReference>
<evidence type="ECO:0000256" key="2">
    <source>
        <dbReference type="SAM" id="MobiDB-lite"/>
    </source>
</evidence>
<proteinExistence type="predicted"/>
<dbReference type="GO" id="GO:0016757">
    <property type="term" value="F:glycosyltransferase activity"/>
    <property type="evidence" value="ECO:0007669"/>
    <property type="project" value="InterPro"/>
</dbReference>
<evidence type="ECO:0000313" key="4">
    <source>
        <dbReference type="EMBL" id="RAI41377.1"/>
    </source>
</evidence>
<dbReference type="Pfam" id="PF00534">
    <property type="entry name" value="Glycos_transf_1"/>
    <property type="match status" value="1"/>
</dbReference>
<protein>
    <recommendedName>
        <fullName evidence="3">Glycosyl transferase family 1 domain-containing protein</fullName>
    </recommendedName>
</protein>
<dbReference type="AlphaFoldDB" id="A0A327KSV3"/>
<organism evidence="4 5">
    <name type="scientific">Rhodoplanes roseus</name>
    <dbReference type="NCBI Taxonomy" id="29409"/>
    <lineage>
        <taxon>Bacteria</taxon>
        <taxon>Pseudomonadati</taxon>
        <taxon>Pseudomonadota</taxon>
        <taxon>Alphaproteobacteria</taxon>
        <taxon>Hyphomicrobiales</taxon>
        <taxon>Nitrobacteraceae</taxon>
        <taxon>Rhodoplanes</taxon>
    </lineage>
</organism>
<dbReference type="InterPro" id="IPR001296">
    <property type="entry name" value="Glyco_trans_1"/>
</dbReference>